<keyword evidence="5" id="KW-0552">Olfaction</keyword>
<keyword evidence="11" id="KW-1185">Reference proteome</keyword>
<evidence type="ECO:0000313" key="10">
    <source>
        <dbReference type="EMBL" id="VEN56562.1"/>
    </source>
</evidence>
<protein>
    <recommendedName>
        <fullName evidence="12">Odorant receptor</fullName>
    </recommendedName>
</protein>
<evidence type="ECO:0000256" key="9">
    <source>
        <dbReference type="ARBA" id="ARBA00023224"/>
    </source>
</evidence>
<dbReference type="EMBL" id="CAACVG010010760">
    <property type="protein sequence ID" value="VEN56562.1"/>
    <property type="molecule type" value="Genomic_DNA"/>
</dbReference>
<keyword evidence="8" id="KW-0675">Receptor</keyword>
<dbReference type="PANTHER" id="PTHR21137">
    <property type="entry name" value="ODORANT RECEPTOR"/>
    <property type="match status" value="1"/>
</dbReference>
<keyword evidence="4" id="KW-0812">Transmembrane</keyword>
<accession>A0A653D8T5</accession>
<dbReference type="PANTHER" id="PTHR21137:SF35">
    <property type="entry name" value="ODORANT RECEPTOR 19A-RELATED"/>
    <property type="match status" value="1"/>
</dbReference>
<dbReference type="Proteomes" id="UP000410492">
    <property type="component" value="Unassembled WGS sequence"/>
</dbReference>
<keyword evidence="7" id="KW-0472">Membrane</keyword>
<evidence type="ECO:0008006" key="12">
    <source>
        <dbReference type="Google" id="ProtNLM"/>
    </source>
</evidence>
<evidence type="ECO:0000256" key="4">
    <source>
        <dbReference type="ARBA" id="ARBA00022692"/>
    </source>
</evidence>
<keyword evidence="2" id="KW-1003">Cell membrane</keyword>
<sequence>ICYFGVFITERGAAYNTSLYESNWYSCSSRFKRAMLIMMNQMQRPLYLTIGKFFPLSLQTFVQVTKAAFSYATVLKTV</sequence>
<keyword evidence="3" id="KW-0716">Sensory transduction</keyword>
<name>A0A653D8T5_CALMS</name>
<dbReference type="GO" id="GO:0004984">
    <property type="term" value="F:olfactory receptor activity"/>
    <property type="evidence" value="ECO:0007669"/>
    <property type="project" value="InterPro"/>
</dbReference>
<evidence type="ECO:0000256" key="8">
    <source>
        <dbReference type="ARBA" id="ARBA00023170"/>
    </source>
</evidence>
<evidence type="ECO:0000256" key="2">
    <source>
        <dbReference type="ARBA" id="ARBA00022475"/>
    </source>
</evidence>
<evidence type="ECO:0000256" key="6">
    <source>
        <dbReference type="ARBA" id="ARBA00022989"/>
    </source>
</evidence>
<keyword evidence="9" id="KW-0807">Transducer</keyword>
<evidence type="ECO:0000256" key="1">
    <source>
        <dbReference type="ARBA" id="ARBA00004651"/>
    </source>
</evidence>
<dbReference type="AlphaFoldDB" id="A0A653D8T5"/>
<proteinExistence type="predicted"/>
<reference evidence="10 11" key="1">
    <citation type="submission" date="2019-01" db="EMBL/GenBank/DDBJ databases">
        <authorList>
            <person name="Sayadi A."/>
        </authorList>
    </citation>
    <scope>NUCLEOTIDE SEQUENCE [LARGE SCALE GENOMIC DNA]</scope>
</reference>
<comment type="subcellular location">
    <subcellularLocation>
        <location evidence="1">Cell membrane</location>
        <topology evidence="1">Multi-pass membrane protein</topology>
    </subcellularLocation>
</comment>
<evidence type="ECO:0000256" key="3">
    <source>
        <dbReference type="ARBA" id="ARBA00022606"/>
    </source>
</evidence>
<dbReference type="Pfam" id="PF02949">
    <property type="entry name" value="7tm_6"/>
    <property type="match status" value="1"/>
</dbReference>
<dbReference type="GO" id="GO:0007165">
    <property type="term" value="P:signal transduction"/>
    <property type="evidence" value="ECO:0007669"/>
    <property type="project" value="UniProtKB-KW"/>
</dbReference>
<dbReference type="InterPro" id="IPR004117">
    <property type="entry name" value="7tm6_olfct_rcpt"/>
</dbReference>
<organism evidence="10 11">
    <name type="scientific">Callosobruchus maculatus</name>
    <name type="common">Southern cowpea weevil</name>
    <name type="synonym">Pulse bruchid</name>
    <dbReference type="NCBI Taxonomy" id="64391"/>
    <lineage>
        <taxon>Eukaryota</taxon>
        <taxon>Metazoa</taxon>
        <taxon>Ecdysozoa</taxon>
        <taxon>Arthropoda</taxon>
        <taxon>Hexapoda</taxon>
        <taxon>Insecta</taxon>
        <taxon>Pterygota</taxon>
        <taxon>Neoptera</taxon>
        <taxon>Endopterygota</taxon>
        <taxon>Coleoptera</taxon>
        <taxon>Polyphaga</taxon>
        <taxon>Cucujiformia</taxon>
        <taxon>Chrysomeloidea</taxon>
        <taxon>Chrysomelidae</taxon>
        <taxon>Bruchinae</taxon>
        <taxon>Bruchini</taxon>
        <taxon>Callosobruchus</taxon>
    </lineage>
</organism>
<evidence type="ECO:0000256" key="5">
    <source>
        <dbReference type="ARBA" id="ARBA00022725"/>
    </source>
</evidence>
<dbReference type="GO" id="GO:0005886">
    <property type="term" value="C:plasma membrane"/>
    <property type="evidence" value="ECO:0007669"/>
    <property type="project" value="UniProtKB-SubCell"/>
</dbReference>
<dbReference type="OrthoDB" id="8185860at2759"/>
<evidence type="ECO:0000256" key="7">
    <source>
        <dbReference type="ARBA" id="ARBA00023136"/>
    </source>
</evidence>
<feature type="non-terminal residue" evidence="10">
    <location>
        <position position="1"/>
    </location>
</feature>
<keyword evidence="6" id="KW-1133">Transmembrane helix</keyword>
<evidence type="ECO:0000313" key="11">
    <source>
        <dbReference type="Proteomes" id="UP000410492"/>
    </source>
</evidence>
<dbReference type="GO" id="GO:0005549">
    <property type="term" value="F:odorant binding"/>
    <property type="evidence" value="ECO:0007669"/>
    <property type="project" value="InterPro"/>
</dbReference>
<gene>
    <name evidence="10" type="ORF">CALMAC_LOCUS15427</name>
</gene>